<dbReference type="PANTHER" id="PTHR21016:SF25">
    <property type="entry name" value="TM2 DOMAIN-CONTAINING PROTEIN DDB_G0277895-RELATED"/>
    <property type="match status" value="1"/>
</dbReference>
<dbReference type="EMBL" id="BAAACI010000005">
    <property type="protein sequence ID" value="GAA0771345.1"/>
    <property type="molecule type" value="Genomic_DNA"/>
</dbReference>
<dbReference type="Proteomes" id="UP001501047">
    <property type="component" value="Unassembled WGS sequence"/>
</dbReference>
<keyword evidence="2 5" id="KW-0812">Transmembrane</keyword>
<comment type="subcellular location">
    <subcellularLocation>
        <location evidence="1">Membrane</location>
        <topology evidence="1">Multi-pass membrane protein</topology>
    </subcellularLocation>
</comment>
<proteinExistence type="predicted"/>
<evidence type="ECO:0000256" key="3">
    <source>
        <dbReference type="ARBA" id="ARBA00022989"/>
    </source>
</evidence>
<gene>
    <name evidence="7" type="ORF">GCM10008908_15270</name>
</gene>
<evidence type="ECO:0000313" key="8">
    <source>
        <dbReference type="Proteomes" id="UP001501047"/>
    </source>
</evidence>
<evidence type="ECO:0000313" key="7">
    <source>
        <dbReference type="EMBL" id="GAA0771345.1"/>
    </source>
</evidence>
<organism evidence="7 8">
    <name type="scientific">Clostridium subterminale</name>
    <dbReference type="NCBI Taxonomy" id="1550"/>
    <lineage>
        <taxon>Bacteria</taxon>
        <taxon>Bacillati</taxon>
        <taxon>Bacillota</taxon>
        <taxon>Clostridia</taxon>
        <taxon>Eubacteriales</taxon>
        <taxon>Clostridiaceae</taxon>
        <taxon>Clostridium</taxon>
    </lineage>
</organism>
<evidence type="ECO:0000256" key="4">
    <source>
        <dbReference type="ARBA" id="ARBA00023136"/>
    </source>
</evidence>
<dbReference type="InterPro" id="IPR050932">
    <property type="entry name" value="TM2D1-3-like"/>
</dbReference>
<dbReference type="Pfam" id="PF05154">
    <property type="entry name" value="TM2"/>
    <property type="match status" value="1"/>
</dbReference>
<evidence type="ECO:0000256" key="1">
    <source>
        <dbReference type="ARBA" id="ARBA00004141"/>
    </source>
</evidence>
<feature type="transmembrane region" description="Helical" evidence="5">
    <location>
        <begin position="120"/>
        <end position="147"/>
    </location>
</feature>
<keyword evidence="3 5" id="KW-1133">Transmembrane helix</keyword>
<evidence type="ECO:0000256" key="5">
    <source>
        <dbReference type="SAM" id="Phobius"/>
    </source>
</evidence>
<dbReference type="PANTHER" id="PTHR21016">
    <property type="entry name" value="BETA-AMYLOID BINDING PROTEIN-RELATED"/>
    <property type="match status" value="1"/>
</dbReference>
<evidence type="ECO:0000256" key="2">
    <source>
        <dbReference type="ARBA" id="ARBA00022692"/>
    </source>
</evidence>
<name>A0ABN1KMJ0_CLOSU</name>
<evidence type="ECO:0000259" key="6">
    <source>
        <dbReference type="Pfam" id="PF05154"/>
    </source>
</evidence>
<sequence>MVNEIKNNKLIDGKFNNEKDTNFQKHSELDDITITEEYEDDVVSLYNNGIMENTSDINNTNEEIKIIKPKELLGGKSKDSTLKSKDKEFSEKSWGATLVFCILLGFIGFHRFYVGKAGTAILMLLTLGGFGIWIIVDLVSIIINSFTDEDGKVVKRKNAIEQH</sequence>
<dbReference type="RefSeq" id="WP_343825221.1">
    <property type="nucleotide sequence ID" value="NZ_BAAACI010000005.1"/>
</dbReference>
<comment type="caution">
    <text evidence="7">The sequence shown here is derived from an EMBL/GenBank/DDBJ whole genome shotgun (WGS) entry which is preliminary data.</text>
</comment>
<keyword evidence="4 5" id="KW-0472">Membrane</keyword>
<reference evidence="7 8" key="1">
    <citation type="journal article" date="2019" name="Int. J. Syst. Evol. Microbiol.">
        <title>The Global Catalogue of Microorganisms (GCM) 10K type strain sequencing project: providing services to taxonomists for standard genome sequencing and annotation.</title>
        <authorList>
            <consortium name="The Broad Institute Genomics Platform"/>
            <consortium name="The Broad Institute Genome Sequencing Center for Infectious Disease"/>
            <person name="Wu L."/>
            <person name="Ma J."/>
        </authorList>
    </citation>
    <scope>NUCLEOTIDE SEQUENCE [LARGE SCALE GENOMIC DNA]</scope>
    <source>
        <strain evidence="7 8">JCM 1417</strain>
    </source>
</reference>
<feature type="transmembrane region" description="Helical" evidence="5">
    <location>
        <begin position="93"/>
        <end position="114"/>
    </location>
</feature>
<feature type="domain" description="TM2" evidence="6">
    <location>
        <begin position="91"/>
        <end position="139"/>
    </location>
</feature>
<keyword evidence="8" id="KW-1185">Reference proteome</keyword>
<accession>A0ABN1KMJ0</accession>
<dbReference type="InterPro" id="IPR007829">
    <property type="entry name" value="TM2"/>
</dbReference>
<protein>
    <recommendedName>
        <fullName evidence="6">TM2 domain-containing protein</fullName>
    </recommendedName>
</protein>